<dbReference type="InterPro" id="IPR013542">
    <property type="entry name" value="QueG_DUF1730"/>
</dbReference>
<organism evidence="10 11">
    <name type="scientific">Alkaliphilus peptidifermentans DSM 18978</name>
    <dbReference type="NCBI Taxonomy" id="1120976"/>
    <lineage>
        <taxon>Bacteria</taxon>
        <taxon>Bacillati</taxon>
        <taxon>Bacillota</taxon>
        <taxon>Clostridia</taxon>
        <taxon>Peptostreptococcales</taxon>
        <taxon>Natronincolaceae</taxon>
        <taxon>Alkaliphilus</taxon>
    </lineage>
</organism>
<dbReference type="PANTHER" id="PTHR30002:SF4">
    <property type="entry name" value="EPOXYQUEUOSINE REDUCTASE"/>
    <property type="match status" value="1"/>
</dbReference>
<dbReference type="SUPFAM" id="SSF54862">
    <property type="entry name" value="4Fe-4S ferredoxins"/>
    <property type="match status" value="1"/>
</dbReference>
<dbReference type="InterPro" id="IPR017896">
    <property type="entry name" value="4Fe4S_Fe-S-bd"/>
</dbReference>
<keyword evidence="3" id="KW-0819">tRNA processing</keyword>
<evidence type="ECO:0000259" key="9">
    <source>
        <dbReference type="PROSITE" id="PS51379"/>
    </source>
</evidence>
<dbReference type="RefSeq" id="WP_091545560.1">
    <property type="nucleotide sequence ID" value="NZ_FMUS01000023.1"/>
</dbReference>
<dbReference type="EMBL" id="FMUS01000023">
    <property type="protein sequence ID" value="SCY94952.1"/>
    <property type="molecule type" value="Genomic_DNA"/>
</dbReference>
<dbReference type="Pfam" id="PF08331">
    <property type="entry name" value="QueG_DUF1730"/>
    <property type="match status" value="1"/>
</dbReference>
<dbReference type="InterPro" id="IPR011989">
    <property type="entry name" value="ARM-like"/>
</dbReference>
<keyword evidence="6" id="KW-0560">Oxidoreductase</keyword>
<sequence length="366" mass="42164">MNLKQDIITFSKTIGVDLIGFTSAEPFEEIRATLEDRKKRNLLSGFEEQDLEKRIDPRRTMANAKSIIVIGQSYYYNSQYEETKYYGDLARTAWGRDYHLVLAGKLDEISNFINSRVRDFQYKGYVDTGPLVDRHLAYRAGLGWYGHNATLINDVYGSWFFIGYLITNIELESDKPLDTKCAGCNICIEQCPGGAIEEPYIINAKKCLSNILQQKSDIPIEKRKILGRRLYGCDICQTVCPHNKNAKEMTGEDFIPSILPNKIDLIKLLNISNKEYKELFETNASGWRGKRVLQRNAIIALVNYGDRNIVPHLIKLLKDNRPEIRRYALWGIIHLDRSIGIELAKDLYTIETDENNKKTIEDYFLL</sequence>
<protein>
    <submittedName>
        <fullName evidence="10">Epoxyqueuosine reductase</fullName>
    </submittedName>
</protein>
<evidence type="ECO:0000256" key="8">
    <source>
        <dbReference type="ARBA" id="ARBA00023014"/>
    </source>
</evidence>
<keyword evidence="2" id="KW-0963">Cytoplasm</keyword>
<dbReference type="GO" id="GO:0008616">
    <property type="term" value="P:tRNA queuosine(34) biosynthetic process"/>
    <property type="evidence" value="ECO:0007669"/>
    <property type="project" value="UniProtKB-KW"/>
</dbReference>
<dbReference type="Gene3D" id="1.25.10.10">
    <property type="entry name" value="Leucine-rich Repeat Variant"/>
    <property type="match status" value="1"/>
</dbReference>
<evidence type="ECO:0000256" key="1">
    <source>
        <dbReference type="ARBA" id="ARBA00022485"/>
    </source>
</evidence>
<evidence type="ECO:0000313" key="10">
    <source>
        <dbReference type="EMBL" id="SCY94952.1"/>
    </source>
</evidence>
<keyword evidence="1" id="KW-0004">4Fe-4S</keyword>
<feature type="domain" description="4Fe-4S ferredoxin-type" evidence="9">
    <location>
        <begin position="169"/>
        <end position="201"/>
    </location>
</feature>
<dbReference type="InterPro" id="IPR021133">
    <property type="entry name" value="HEAT_type_2"/>
</dbReference>
<dbReference type="AlphaFoldDB" id="A0A1G5K2P8"/>
<keyword evidence="7" id="KW-0408">Iron</keyword>
<dbReference type="STRING" id="1120976.SAMN03080606_03213"/>
<evidence type="ECO:0000256" key="7">
    <source>
        <dbReference type="ARBA" id="ARBA00023004"/>
    </source>
</evidence>
<gene>
    <name evidence="10" type="ORF">SAMN03080606_03213</name>
</gene>
<dbReference type="GO" id="GO:0052693">
    <property type="term" value="F:epoxyqueuosine reductase activity"/>
    <property type="evidence" value="ECO:0007669"/>
    <property type="project" value="TreeGrafter"/>
</dbReference>
<evidence type="ECO:0000256" key="2">
    <source>
        <dbReference type="ARBA" id="ARBA00022490"/>
    </source>
</evidence>
<dbReference type="Pfam" id="PF13484">
    <property type="entry name" value="Fer4_16"/>
    <property type="match status" value="1"/>
</dbReference>
<evidence type="ECO:0000256" key="6">
    <source>
        <dbReference type="ARBA" id="ARBA00023002"/>
    </source>
</evidence>
<dbReference type="SUPFAM" id="SSF48371">
    <property type="entry name" value="ARM repeat"/>
    <property type="match status" value="1"/>
</dbReference>
<keyword evidence="5" id="KW-0671">Queuosine biosynthesis</keyword>
<dbReference type="NCBIfam" id="TIGR00276">
    <property type="entry name" value="tRNA epoxyqueuosine(34) reductase QueG"/>
    <property type="match status" value="1"/>
</dbReference>
<proteinExistence type="predicted"/>
<keyword evidence="11" id="KW-1185">Reference proteome</keyword>
<evidence type="ECO:0000256" key="5">
    <source>
        <dbReference type="ARBA" id="ARBA00022785"/>
    </source>
</evidence>
<keyword evidence="4" id="KW-0479">Metal-binding</keyword>
<evidence type="ECO:0000313" key="11">
    <source>
        <dbReference type="Proteomes" id="UP000198636"/>
    </source>
</evidence>
<accession>A0A1G5K2P8</accession>
<evidence type="ECO:0000256" key="4">
    <source>
        <dbReference type="ARBA" id="ARBA00022723"/>
    </source>
</evidence>
<dbReference type="InterPro" id="IPR017900">
    <property type="entry name" value="4Fe4S_Fe_S_CS"/>
</dbReference>
<dbReference type="Gene3D" id="3.30.70.20">
    <property type="match status" value="1"/>
</dbReference>
<dbReference type="GO" id="GO:0046872">
    <property type="term" value="F:metal ion binding"/>
    <property type="evidence" value="ECO:0007669"/>
    <property type="project" value="UniProtKB-KW"/>
</dbReference>
<dbReference type="OrthoDB" id="9784571at2"/>
<dbReference type="GO" id="GO:0051539">
    <property type="term" value="F:4 iron, 4 sulfur cluster binding"/>
    <property type="evidence" value="ECO:0007669"/>
    <property type="project" value="UniProtKB-KW"/>
</dbReference>
<dbReference type="PROSITE" id="PS51379">
    <property type="entry name" value="4FE4S_FER_2"/>
    <property type="match status" value="1"/>
</dbReference>
<reference evidence="10 11" key="1">
    <citation type="submission" date="2016-10" db="EMBL/GenBank/DDBJ databases">
        <authorList>
            <person name="de Groot N.N."/>
        </authorList>
    </citation>
    <scope>NUCLEOTIDE SEQUENCE [LARGE SCALE GENOMIC DNA]</scope>
    <source>
        <strain evidence="10 11">DSM 18978</strain>
    </source>
</reference>
<dbReference type="InterPro" id="IPR016024">
    <property type="entry name" value="ARM-type_fold"/>
</dbReference>
<keyword evidence="8" id="KW-0411">Iron-sulfur</keyword>
<dbReference type="PROSITE" id="PS00198">
    <property type="entry name" value="4FE4S_FER_1"/>
    <property type="match status" value="1"/>
</dbReference>
<name>A0A1G5K2P8_9FIRM</name>
<dbReference type="Proteomes" id="UP000198636">
    <property type="component" value="Unassembled WGS sequence"/>
</dbReference>
<dbReference type="PROSITE" id="PS50077">
    <property type="entry name" value="HEAT_REPEAT"/>
    <property type="match status" value="1"/>
</dbReference>
<dbReference type="PANTHER" id="PTHR30002">
    <property type="entry name" value="EPOXYQUEUOSINE REDUCTASE"/>
    <property type="match status" value="1"/>
</dbReference>
<dbReference type="InterPro" id="IPR004453">
    <property type="entry name" value="QueG"/>
</dbReference>
<evidence type="ECO:0000256" key="3">
    <source>
        <dbReference type="ARBA" id="ARBA00022694"/>
    </source>
</evidence>